<dbReference type="AlphaFoldDB" id="A0AAR5Q3W6"/>
<dbReference type="KEGG" id="dpa:109542888"/>
<dbReference type="GO" id="GO:0005975">
    <property type="term" value="P:carbohydrate metabolic process"/>
    <property type="evidence" value="ECO:0007669"/>
    <property type="project" value="InterPro"/>
</dbReference>
<comment type="similarity">
    <text evidence="3">Belongs to the glycosyltransferase 11 family.</text>
</comment>
<evidence type="ECO:0000256" key="3">
    <source>
        <dbReference type="RuleBase" id="RU363129"/>
    </source>
</evidence>
<evidence type="ECO:0000256" key="2">
    <source>
        <dbReference type="ARBA" id="ARBA00022679"/>
    </source>
</evidence>
<dbReference type="GeneID" id="109542888"/>
<keyword evidence="1 3" id="KW-0328">Glycosyltransferase</keyword>
<comment type="subcellular location">
    <subcellularLocation>
        <location evidence="3">Golgi apparatus</location>
        <location evidence="3">Golgi stack membrane</location>
        <topology evidence="3">Single-pass type II membrane protein</topology>
    </subcellularLocation>
</comment>
<dbReference type="Proteomes" id="UP000019118">
    <property type="component" value="Unassembled WGS sequence"/>
</dbReference>
<dbReference type="GO" id="GO:0008107">
    <property type="term" value="F:galactoside 2-alpha-L-fucosyltransferase activity"/>
    <property type="evidence" value="ECO:0007669"/>
    <property type="project" value="InterPro"/>
</dbReference>
<dbReference type="Pfam" id="PF01531">
    <property type="entry name" value="Glyco_transf_11"/>
    <property type="match status" value="1"/>
</dbReference>
<dbReference type="PANTHER" id="PTHR11927:SF9">
    <property type="entry name" value="L-FUCOSYLTRANSFERASE"/>
    <property type="match status" value="1"/>
</dbReference>
<sequence length="358" mass="41661">MNRNTKFLRTLILLVLLVTLMYIAFPLHDVPSKQQVPHVPGKSPLSDSVQVRNISAANVSFTYTYRDLEFNLCKEAKKWTSNSDQEKKKSEVQCPRKAISSVVFIKGRTGNQMWEYASVWAVARRTGLEPYVPRCIRNRLKEIFDMLTVPGFEDIAHCPVEFKTFVNSIEEWTSTNQSIILPRYTLQPELVLTWVQDIRQEFHFNKEIRNKAQRVLLDLSRKLPRKEYTFVGVHVRRTDYQGYLDRKYGEKLVTKAFFINAMNYFNSKYSNCLFIYVSDDPGWCSKQFGRMKNVFVASNENSPAEDMAILSYCNHTIYDYGTFGEWGALLAGGETIYLNMTQNMRKGTGKFMNWIPMK</sequence>
<proteinExistence type="inferred from homology"/>
<keyword evidence="3" id="KW-0735">Signal-anchor</keyword>
<organism evidence="4 5">
    <name type="scientific">Dendroctonus ponderosae</name>
    <name type="common">Mountain pine beetle</name>
    <dbReference type="NCBI Taxonomy" id="77166"/>
    <lineage>
        <taxon>Eukaryota</taxon>
        <taxon>Metazoa</taxon>
        <taxon>Ecdysozoa</taxon>
        <taxon>Arthropoda</taxon>
        <taxon>Hexapoda</taxon>
        <taxon>Insecta</taxon>
        <taxon>Pterygota</taxon>
        <taxon>Neoptera</taxon>
        <taxon>Endopterygota</taxon>
        <taxon>Coleoptera</taxon>
        <taxon>Polyphaga</taxon>
        <taxon>Cucujiformia</taxon>
        <taxon>Curculionidae</taxon>
        <taxon>Scolytinae</taxon>
        <taxon>Dendroctonus</taxon>
    </lineage>
</organism>
<keyword evidence="5" id="KW-1185">Reference proteome</keyword>
<keyword evidence="3" id="KW-0812">Transmembrane</keyword>
<dbReference type="InterPro" id="IPR002516">
    <property type="entry name" value="Glyco_trans_11"/>
</dbReference>
<evidence type="ECO:0000256" key="1">
    <source>
        <dbReference type="ARBA" id="ARBA00022676"/>
    </source>
</evidence>
<keyword evidence="3" id="KW-0325">Glycoprotein</keyword>
<dbReference type="GO" id="GO:0032580">
    <property type="term" value="C:Golgi cisterna membrane"/>
    <property type="evidence" value="ECO:0007669"/>
    <property type="project" value="UniProtKB-SubCell"/>
</dbReference>
<accession>A0AAR5Q3W6</accession>
<evidence type="ECO:0000313" key="5">
    <source>
        <dbReference type="Proteomes" id="UP000019118"/>
    </source>
</evidence>
<name>A0AAR5Q3W6_DENPD</name>
<dbReference type="PANTHER" id="PTHR11927">
    <property type="entry name" value="GALACTOSIDE 2-L-FUCOSYLTRANSFERASE"/>
    <property type="match status" value="1"/>
</dbReference>
<keyword evidence="2 3" id="KW-0808">Transferase</keyword>
<reference evidence="5" key="1">
    <citation type="journal article" date="2013" name="Genome Biol.">
        <title>Draft genome of the mountain pine beetle, Dendroctonus ponderosae Hopkins, a major forest pest.</title>
        <authorList>
            <person name="Keeling C.I."/>
            <person name="Yuen M.M."/>
            <person name="Liao N.Y."/>
            <person name="Docking T.R."/>
            <person name="Chan S.K."/>
            <person name="Taylor G.A."/>
            <person name="Palmquist D.L."/>
            <person name="Jackman S.D."/>
            <person name="Nguyen A."/>
            <person name="Li M."/>
            <person name="Henderson H."/>
            <person name="Janes J.K."/>
            <person name="Zhao Y."/>
            <person name="Pandoh P."/>
            <person name="Moore R."/>
            <person name="Sperling F.A."/>
            <person name="Huber D.P."/>
            <person name="Birol I."/>
            <person name="Jones S.J."/>
            <person name="Bohlmann J."/>
        </authorList>
    </citation>
    <scope>NUCLEOTIDE SEQUENCE</scope>
</reference>
<dbReference type="CDD" id="cd11301">
    <property type="entry name" value="Fut1_Fut2_like"/>
    <property type="match status" value="1"/>
</dbReference>
<comment type="pathway">
    <text evidence="3">Protein modification; protein glycosylation.</text>
</comment>
<reference evidence="4" key="2">
    <citation type="submission" date="2024-08" db="UniProtKB">
        <authorList>
            <consortium name="EnsemblMetazoa"/>
        </authorList>
    </citation>
    <scope>IDENTIFICATION</scope>
</reference>
<keyword evidence="3" id="KW-0333">Golgi apparatus</keyword>
<evidence type="ECO:0000313" key="4">
    <source>
        <dbReference type="EnsemblMetazoa" id="XP_019767900.1"/>
    </source>
</evidence>
<dbReference type="EC" id="2.4.1.-" evidence="3"/>
<protein>
    <recommendedName>
        <fullName evidence="3">L-Fucosyltransferase</fullName>
        <ecNumber evidence="3">2.4.1.-</ecNumber>
    </recommendedName>
</protein>
<dbReference type="EnsemblMetazoa" id="XM_019912341.1">
    <property type="protein sequence ID" value="XP_019767900.1"/>
    <property type="gene ID" value="LOC109542888"/>
</dbReference>